<dbReference type="OrthoDB" id="9779263at2"/>
<protein>
    <submittedName>
        <fullName evidence="3">Nucleotidyltransferase family protein</fullName>
    </submittedName>
</protein>
<keyword evidence="1" id="KW-0460">Magnesium</keyword>
<dbReference type="CDD" id="cd04182">
    <property type="entry name" value="GT_2_like_f"/>
    <property type="match status" value="1"/>
</dbReference>
<dbReference type="AlphaFoldDB" id="A0A3L9Y5W2"/>
<reference evidence="3 4" key="1">
    <citation type="submission" date="2018-10" db="EMBL/GenBank/DDBJ databases">
        <authorList>
            <person name="Jung H.S."/>
            <person name="Jeon C.O."/>
        </authorList>
    </citation>
    <scope>NUCLEOTIDE SEQUENCE [LARGE SCALE GENOMIC DNA]</scope>
    <source>
        <strain evidence="3 4">MA-7-27</strain>
    </source>
</reference>
<dbReference type="SUPFAM" id="SSF53448">
    <property type="entry name" value="Nucleotide-diphospho-sugar transferases"/>
    <property type="match status" value="1"/>
</dbReference>
<dbReference type="Gene3D" id="3.90.550.10">
    <property type="entry name" value="Spore Coat Polysaccharide Biosynthesis Protein SpsA, Chain A"/>
    <property type="match status" value="1"/>
</dbReference>
<gene>
    <name evidence="3" type="ORF">D9R08_10035</name>
</gene>
<dbReference type="InterPro" id="IPR025877">
    <property type="entry name" value="MobA-like_NTP_Trfase"/>
</dbReference>
<dbReference type="EMBL" id="RCNT01000004">
    <property type="protein sequence ID" value="RMA42427.1"/>
    <property type="molecule type" value="Genomic_DNA"/>
</dbReference>
<proteinExistence type="predicted"/>
<evidence type="ECO:0000313" key="4">
    <source>
        <dbReference type="Proteomes" id="UP000281343"/>
    </source>
</evidence>
<organism evidence="3 4">
    <name type="scientific">Rhodophyticola porphyridii</name>
    <dbReference type="NCBI Taxonomy" id="1852017"/>
    <lineage>
        <taxon>Bacteria</taxon>
        <taxon>Pseudomonadati</taxon>
        <taxon>Pseudomonadota</taxon>
        <taxon>Alphaproteobacteria</taxon>
        <taxon>Rhodobacterales</taxon>
        <taxon>Roseobacteraceae</taxon>
        <taxon>Rhodophyticola</taxon>
    </lineage>
</organism>
<dbReference type="GO" id="GO:0016779">
    <property type="term" value="F:nucleotidyltransferase activity"/>
    <property type="evidence" value="ECO:0007669"/>
    <property type="project" value="UniProtKB-ARBA"/>
</dbReference>
<comment type="caution">
    <text evidence="3">The sequence shown here is derived from an EMBL/GenBank/DDBJ whole genome shotgun (WGS) entry which is preliminary data.</text>
</comment>
<name>A0A3L9Y5W2_9RHOB</name>
<dbReference type="Pfam" id="PF12804">
    <property type="entry name" value="NTP_transf_3"/>
    <property type="match status" value="1"/>
</dbReference>
<evidence type="ECO:0000313" key="3">
    <source>
        <dbReference type="EMBL" id="RMA42427.1"/>
    </source>
</evidence>
<accession>A0A3L9Y5W2</accession>
<dbReference type="Proteomes" id="UP000281343">
    <property type="component" value="Unassembled WGS sequence"/>
</dbReference>
<evidence type="ECO:0000259" key="2">
    <source>
        <dbReference type="Pfam" id="PF12804"/>
    </source>
</evidence>
<evidence type="ECO:0000256" key="1">
    <source>
        <dbReference type="ARBA" id="ARBA00022842"/>
    </source>
</evidence>
<dbReference type="InterPro" id="IPR029044">
    <property type="entry name" value="Nucleotide-diphossugar_trans"/>
</dbReference>
<keyword evidence="4" id="KW-1185">Reference proteome</keyword>
<sequence length="199" mass="20841">MSSSDPILLLLAAGRATRMRGTDKLLEPIDDQPLLTVMGRRCARAGATRVVLGPDQPARRAALKGIPCEIVEAPEGAGMAASITAGIAGVTASAALIVLADMPEITAHDLHLILALHARVPTAILRAAGEDGTPGHPVLLPADLFPALQKLTGDTGAREVLKAHANRTHLVPLKGRRALIDLDTPEEWASWRATHKGGL</sequence>
<keyword evidence="3" id="KW-0808">Transferase</keyword>
<dbReference type="PANTHER" id="PTHR43777">
    <property type="entry name" value="MOLYBDENUM COFACTOR CYTIDYLYLTRANSFERASE"/>
    <property type="match status" value="1"/>
</dbReference>
<dbReference type="PANTHER" id="PTHR43777:SF1">
    <property type="entry name" value="MOLYBDENUM COFACTOR CYTIDYLYLTRANSFERASE"/>
    <property type="match status" value="1"/>
</dbReference>
<feature type="domain" description="MobA-like NTP transferase" evidence="2">
    <location>
        <begin position="9"/>
        <end position="165"/>
    </location>
</feature>